<dbReference type="RefSeq" id="WP_012167115.1">
    <property type="nucleotide sequence ID" value="NC_009927.1"/>
</dbReference>
<reference evidence="2 3" key="1">
    <citation type="journal article" date="2008" name="Proc. Natl. Acad. Sci. U.S.A.">
        <title>Niche adaptation and genome expansion in the chlorophyll d-producing cyanobacterium Acaryochloris marina.</title>
        <authorList>
            <person name="Swingley W.D."/>
            <person name="Chen M."/>
            <person name="Cheung P.C."/>
            <person name="Conrad A.L."/>
            <person name="Dejesa L.C."/>
            <person name="Hao J."/>
            <person name="Honchak B.M."/>
            <person name="Karbach L.E."/>
            <person name="Kurdoglu A."/>
            <person name="Lahiri S."/>
            <person name="Mastrian S.D."/>
            <person name="Miyashita H."/>
            <person name="Page L."/>
            <person name="Ramakrishna P."/>
            <person name="Satoh S."/>
            <person name="Sattley W.M."/>
            <person name="Shimada Y."/>
            <person name="Taylor H.L."/>
            <person name="Tomo T."/>
            <person name="Tsuchiya T."/>
            <person name="Wang Z.T."/>
            <person name="Raymond J."/>
            <person name="Mimuro M."/>
            <person name="Blankenship R.E."/>
            <person name="Touchman J.W."/>
        </authorList>
    </citation>
    <scope>NUCLEOTIDE SEQUENCE [LARGE SCALE GENOMIC DNA]</scope>
    <source>
        <strain evidence="3">MBIC 11017</strain>
        <plasmid evidence="3">Plasmid pREB2</plasmid>
    </source>
</reference>
<sequence length="159" mass="18010">MSQEDLSGHKKNSINTDDASTLEDQNILENSLEFYRNWMENFYKPEEFRSNVKLWGSGILALSLWCLLGMLAWSHFEASRKFANEISSLKPQLEEDGTISLVHQQEIQLNEKANAMVDSTSNRLYTFLTPIVTAVTGYFFVSSATKPPIKQTDLGKPKG</sequence>
<dbReference type="HOGENOM" id="CLU_1656990_0_0_3"/>
<feature type="transmembrane region" description="Helical" evidence="1">
    <location>
        <begin position="54"/>
        <end position="73"/>
    </location>
</feature>
<dbReference type="AlphaFoldDB" id="A8ZLE0"/>
<protein>
    <recommendedName>
        <fullName evidence="4">Transmembrane protein</fullName>
    </recommendedName>
</protein>
<geneLocation type="plasmid" evidence="2 3">
    <name>pREB2</name>
</geneLocation>
<evidence type="ECO:0000313" key="2">
    <source>
        <dbReference type="EMBL" id="ABW31967.1"/>
    </source>
</evidence>
<dbReference type="OrthoDB" id="9879640at2"/>
<dbReference type="EMBL" id="CP000839">
    <property type="protein sequence ID" value="ABW31967.1"/>
    <property type="molecule type" value="Genomic_DNA"/>
</dbReference>
<feature type="transmembrane region" description="Helical" evidence="1">
    <location>
        <begin position="124"/>
        <end position="141"/>
    </location>
</feature>
<keyword evidence="1" id="KW-1133">Transmembrane helix</keyword>
<dbReference type="Proteomes" id="UP000000268">
    <property type="component" value="Plasmid pREB2"/>
</dbReference>
<name>A8ZLE0_ACAM1</name>
<accession>A8ZLE0</accession>
<keyword evidence="2" id="KW-0614">Plasmid</keyword>
<dbReference type="KEGG" id="amr:AM1_B0248"/>
<keyword evidence="1" id="KW-0472">Membrane</keyword>
<keyword evidence="3" id="KW-1185">Reference proteome</keyword>
<evidence type="ECO:0000313" key="3">
    <source>
        <dbReference type="Proteomes" id="UP000000268"/>
    </source>
</evidence>
<proteinExistence type="predicted"/>
<evidence type="ECO:0000256" key="1">
    <source>
        <dbReference type="SAM" id="Phobius"/>
    </source>
</evidence>
<gene>
    <name evidence="2" type="ordered locus">AM1_B0248</name>
</gene>
<evidence type="ECO:0008006" key="4">
    <source>
        <dbReference type="Google" id="ProtNLM"/>
    </source>
</evidence>
<keyword evidence="1" id="KW-0812">Transmembrane</keyword>
<organism evidence="2 3">
    <name type="scientific">Acaryochloris marina (strain MBIC 11017)</name>
    <dbReference type="NCBI Taxonomy" id="329726"/>
    <lineage>
        <taxon>Bacteria</taxon>
        <taxon>Bacillati</taxon>
        <taxon>Cyanobacteriota</taxon>
        <taxon>Cyanophyceae</taxon>
        <taxon>Acaryochloridales</taxon>
        <taxon>Acaryochloridaceae</taxon>
        <taxon>Acaryochloris</taxon>
    </lineage>
</organism>